<gene>
    <name evidence="10" type="ORF">B9479_004684</name>
</gene>
<dbReference type="SMART" id="SM00339">
    <property type="entry name" value="FH"/>
    <property type="match status" value="1"/>
</dbReference>
<feature type="compositionally biased region" description="Polar residues" evidence="7">
    <location>
        <begin position="657"/>
        <end position="669"/>
    </location>
</feature>
<keyword evidence="4" id="KW-0804">Transcription</keyword>
<feature type="compositionally biased region" description="Basic and acidic residues" evidence="7">
    <location>
        <begin position="573"/>
        <end position="582"/>
    </location>
</feature>
<proteinExistence type="predicted"/>
<feature type="domain" description="FHA" evidence="8">
    <location>
        <begin position="217"/>
        <end position="264"/>
    </location>
</feature>
<dbReference type="PROSITE" id="PS50039">
    <property type="entry name" value="FORK_HEAD_3"/>
    <property type="match status" value="1"/>
</dbReference>
<keyword evidence="11" id="KW-1185">Reference proteome</keyword>
<dbReference type="PRINTS" id="PR00053">
    <property type="entry name" value="FORKHEAD"/>
</dbReference>
<evidence type="ECO:0000259" key="9">
    <source>
        <dbReference type="PROSITE" id="PS50039"/>
    </source>
</evidence>
<dbReference type="SUPFAM" id="SSF46785">
    <property type="entry name" value="Winged helix' DNA-binding domain"/>
    <property type="match status" value="1"/>
</dbReference>
<feature type="compositionally biased region" description="Low complexity" evidence="7">
    <location>
        <begin position="602"/>
        <end position="615"/>
    </location>
</feature>
<feature type="compositionally biased region" description="Basic and acidic residues" evidence="7">
    <location>
        <begin position="1322"/>
        <end position="1333"/>
    </location>
</feature>
<feature type="compositionally biased region" description="Pro residues" evidence="7">
    <location>
        <begin position="633"/>
        <end position="648"/>
    </location>
</feature>
<feature type="compositionally biased region" description="Low complexity" evidence="7">
    <location>
        <begin position="1096"/>
        <end position="1109"/>
    </location>
</feature>
<evidence type="ECO:0000256" key="3">
    <source>
        <dbReference type="ARBA" id="ARBA00023125"/>
    </source>
</evidence>
<organism evidence="10 11">
    <name type="scientific">Cryptococcus floricola</name>
    <dbReference type="NCBI Taxonomy" id="2591691"/>
    <lineage>
        <taxon>Eukaryota</taxon>
        <taxon>Fungi</taxon>
        <taxon>Dikarya</taxon>
        <taxon>Basidiomycota</taxon>
        <taxon>Agaricomycotina</taxon>
        <taxon>Tremellomycetes</taxon>
        <taxon>Tremellales</taxon>
        <taxon>Cryptococcaceae</taxon>
        <taxon>Cryptococcus</taxon>
    </lineage>
</organism>
<evidence type="ECO:0000256" key="2">
    <source>
        <dbReference type="ARBA" id="ARBA00023015"/>
    </source>
</evidence>
<feature type="region of interest" description="Disordered" evidence="7">
    <location>
        <begin position="1214"/>
        <end position="1333"/>
    </location>
</feature>
<dbReference type="Gene3D" id="1.10.10.10">
    <property type="entry name" value="Winged helix-like DNA-binding domain superfamily/Winged helix DNA-binding domain"/>
    <property type="match status" value="1"/>
</dbReference>
<feature type="DNA-binding region" description="Fork-head" evidence="6">
    <location>
        <begin position="785"/>
        <end position="866"/>
    </location>
</feature>
<dbReference type="InterPro" id="IPR001766">
    <property type="entry name" value="Fork_head_dom"/>
</dbReference>
<dbReference type="Gene3D" id="2.60.200.20">
    <property type="match status" value="1"/>
</dbReference>
<evidence type="ECO:0000313" key="10">
    <source>
        <dbReference type="EMBL" id="TYJ54650.1"/>
    </source>
</evidence>
<dbReference type="InterPro" id="IPR030456">
    <property type="entry name" value="TF_fork_head_CS_2"/>
</dbReference>
<feature type="compositionally biased region" description="Pro residues" evidence="7">
    <location>
        <begin position="1110"/>
        <end position="1123"/>
    </location>
</feature>
<feature type="compositionally biased region" description="Polar residues" evidence="7">
    <location>
        <begin position="1292"/>
        <end position="1304"/>
    </location>
</feature>
<evidence type="ECO:0000256" key="5">
    <source>
        <dbReference type="ARBA" id="ARBA00023242"/>
    </source>
</evidence>
<evidence type="ECO:0008006" key="12">
    <source>
        <dbReference type="Google" id="ProtNLM"/>
    </source>
</evidence>
<feature type="region of interest" description="Disordered" evidence="7">
    <location>
        <begin position="1"/>
        <end position="24"/>
    </location>
</feature>
<feature type="compositionally biased region" description="Gly residues" evidence="7">
    <location>
        <begin position="1310"/>
        <end position="1319"/>
    </location>
</feature>
<feature type="region of interest" description="Disordered" evidence="7">
    <location>
        <begin position="371"/>
        <end position="729"/>
    </location>
</feature>
<comment type="caution">
    <text evidence="10">The sequence shown here is derived from an EMBL/GenBank/DDBJ whole genome shotgun (WGS) entry which is preliminary data.</text>
</comment>
<dbReference type="SUPFAM" id="SSF49879">
    <property type="entry name" value="SMAD/FHA domain"/>
    <property type="match status" value="1"/>
</dbReference>
<dbReference type="GO" id="GO:0000978">
    <property type="term" value="F:RNA polymerase II cis-regulatory region sequence-specific DNA binding"/>
    <property type="evidence" value="ECO:0007669"/>
    <property type="project" value="TreeGrafter"/>
</dbReference>
<feature type="compositionally biased region" description="Low complexity" evidence="7">
    <location>
        <begin position="500"/>
        <end position="516"/>
    </location>
</feature>
<evidence type="ECO:0000256" key="6">
    <source>
        <dbReference type="PROSITE-ProRule" id="PRU00089"/>
    </source>
</evidence>
<feature type="region of interest" description="Disordered" evidence="7">
    <location>
        <begin position="180"/>
        <end position="221"/>
    </location>
</feature>
<dbReference type="PROSITE" id="PS50006">
    <property type="entry name" value="FHA_DOMAIN"/>
    <property type="match status" value="1"/>
</dbReference>
<feature type="region of interest" description="Disordered" evidence="7">
    <location>
        <begin position="62"/>
        <end position="122"/>
    </location>
</feature>
<dbReference type="FunFam" id="1.10.10.10:FF:000614">
    <property type="entry name" value="Unplaced genomic scaffold supercont1.238, whole genome shotgun sequence"/>
    <property type="match status" value="1"/>
</dbReference>
<feature type="compositionally biased region" description="Low complexity" evidence="7">
    <location>
        <begin position="1124"/>
        <end position="1135"/>
    </location>
</feature>
<dbReference type="Proteomes" id="UP000322245">
    <property type="component" value="Unassembled WGS sequence"/>
</dbReference>
<keyword evidence="3 6" id="KW-0238">DNA-binding</keyword>
<keyword evidence="5 6" id="KW-0539">Nucleus</keyword>
<accession>A0A5D3AX17</accession>
<feature type="domain" description="Fork-head" evidence="9">
    <location>
        <begin position="785"/>
        <end position="866"/>
    </location>
</feature>
<dbReference type="InterPro" id="IPR036388">
    <property type="entry name" value="WH-like_DNA-bd_sf"/>
</dbReference>
<evidence type="ECO:0000256" key="7">
    <source>
        <dbReference type="SAM" id="MobiDB-lite"/>
    </source>
</evidence>
<dbReference type="InterPro" id="IPR036390">
    <property type="entry name" value="WH_DNA-bd_sf"/>
</dbReference>
<feature type="compositionally biased region" description="Low complexity" evidence="7">
    <location>
        <begin position="1243"/>
        <end position="1252"/>
    </location>
</feature>
<feature type="compositionally biased region" description="Acidic residues" evidence="7">
    <location>
        <begin position="390"/>
        <end position="429"/>
    </location>
</feature>
<dbReference type="EMBL" id="NIDF01000056">
    <property type="protein sequence ID" value="TYJ54650.1"/>
    <property type="molecule type" value="Genomic_DNA"/>
</dbReference>
<dbReference type="GO" id="GO:0000981">
    <property type="term" value="F:DNA-binding transcription factor activity, RNA polymerase II-specific"/>
    <property type="evidence" value="ECO:0007669"/>
    <property type="project" value="TreeGrafter"/>
</dbReference>
<evidence type="ECO:0000259" key="8">
    <source>
        <dbReference type="PROSITE" id="PS50006"/>
    </source>
</evidence>
<evidence type="ECO:0000256" key="1">
    <source>
        <dbReference type="ARBA" id="ARBA00004123"/>
    </source>
</evidence>
<dbReference type="PROSITE" id="PS00658">
    <property type="entry name" value="FORK_HEAD_2"/>
    <property type="match status" value="1"/>
</dbReference>
<dbReference type="Pfam" id="PF00498">
    <property type="entry name" value="FHA"/>
    <property type="match status" value="1"/>
</dbReference>
<feature type="compositionally biased region" description="Pro residues" evidence="7">
    <location>
        <begin position="203"/>
        <end position="214"/>
    </location>
</feature>
<protein>
    <recommendedName>
        <fullName evidence="12">Fork-head domain-containing protein</fullName>
    </recommendedName>
</protein>
<sequence>MSTADHHWQPPAPSLAALPVDTTKTDPTPAYYKLQFGDELTGFSYYVRTLTVVIGRNCERTAPVPPPAITNPSVPTNPPLDPNQPSPPVFTSSILRTPPVADFPSPPTNQPLEVGPPSPSTSLSKLGEVADLVGAIDDAKDTPEMNLEQGGEVQMEDYGPLVELAEAVQNEDIDVSQMDEPIPSADASLDPSVKLEPGLDDSLPPPPPPPPPPKADNINHVDVDLGPLKSVSRNHAKIEYSADLGRFCLEILGRNGAWIDDRYFVKGSIVPLTQGSQIQIATRIFSFVLPPAHAESPNYDYYNNPVPENVENLPYPYNLPADEVGYQEFFAEAGPGPASAAAMAARQPPAFNAFAAADGYGLGLGFEGENTWGTWSEADSENESDHQEEQPDYEGEWDDEDAAEEEQEESDEDDVEELEEDDDDEDVYEEAPKPRQTVKLKLKKPTVFSGADDSDLSSIEDEPEKPLKKTKKQTSSVKKQASTKATASVPERRGSETSTKAGKQPAKAAKAKAAAAAKKESKSKKKAREAAMEIDEKETSASVPPPESKSATPSKSKSKKSSKPEVESASVVGDDKPTPQKKESKKKNKPVPAEPKISKRSPSPAARGPTPATAPAAPPPVPTLAAALASTPTPTPPPTAPAPQPARPPQGLRMPGQAQSGSRPLSQQAARPPIQPGVRPVGPMSQGMPGQSVRPGQPMSQVRPPSQGMPRPPLGNMSRVPPAPVNTSPQPHLPFYLTELIETPGRPGHIIVNVPIPPSGAGPRPPPGPILGLDGKPFIGPPPLKPTATFATIIHKALSCLPRGRGTLGEVCNWVAGEWEWFRLNVDSGWQNSIRHNLSLNKAFLKVPRIPEDDPESKGSVWIIDPLEGPLFVEKQKKDAMKNASKDKNVESRREKERIRAEERAKKQREAAIEASRQPRPHQQSLQHPTLARAMPPMAKPIVRPQPSAPVSQAPSAAQPISANAKGVLQPKAPIVVVMQPITPALRATSVISATDSSGQPLPFVCDGTTLVLDRDTFGYLTSGILASLTSLGAAGAVDVLSSWIVNKRNKRPTPASKPGPPTGAVGGKPMGNPAAGVVRPSNGVAPGVARPPLAPQAAKPAAPPVGQQRPPPTAGAAPPRPAQLPTAPTSSSAPAPKPGGNPPVKVTGPAPPGTSLTKVIGMIAAVANVKGDVNIVGPNASKLLKYIKVMGVHIDLRVANEIWMTGVIPPLPEKKKAGGPPGAPGAPGAAAKPGQGPPGPRPVQGQGVAPGAKPPSNGAPVARPTPPEGHPAPGATAGVKRKLEENGATGGTIQSNGVASNTNSTGSNGVAGGQGQSGGQEAKKPKLETSNA</sequence>
<dbReference type="PANTHER" id="PTHR45881">
    <property type="entry name" value="CHECKPOINT SUPPRESSOR 1-LIKE, ISOFORM A-RELATED"/>
    <property type="match status" value="1"/>
</dbReference>
<feature type="compositionally biased region" description="Acidic residues" evidence="7">
    <location>
        <begin position="452"/>
        <end position="463"/>
    </location>
</feature>
<feature type="compositionally biased region" description="Pro residues" evidence="7">
    <location>
        <begin position="63"/>
        <end position="88"/>
    </location>
</feature>
<dbReference type="InterPro" id="IPR000253">
    <property type="entry name" value="FHA_dom"/>
</dbReference>
<comment type="subcellular location">
    <subcellularLocation>
        <location evidence="1 6">Nucleus</location>
    </subcellularLocation>
</comment>
<evidence type="ECO:0000313" key="11">
    <source>
        <dbReference type="Proteomes" id="UP000322245"/>
    </source>
</evidence>
<dbReference type="PANTHER" id="PTHR45881:SF1">
    <property type="entry name" value="FORK HEAD PROTEIN HOMOLOG 2"/>
    <property type="match status" value="1"/>
</dbReference>
<evidence type="ECO:0000256" key="4">
    <source>
        <dbReference type="ARBA" id="ARBA00023163"/>
    </source>
</evidence>
<name>A0A5D3AX17_9TREE</name>
<feature type="compositionally biased region" description="Low complexity" evidence="7">
    <location>
        <begin position="623"/>
        <end position="632"/>
    </location>
</feature>
<dbReference type="GO" id="GO:0005634">
    <property type="term" value="C:nucleus"/>
    <property type="evidence" value="ECO:0007669"/>
    <property type="project" value="UniProtKB-SubCell"/>
</dbReference>
<keyword evidence="2" id="KW-0805">Transcription regulation</keyword>
<dbReference type="InterPro" id="IPR008984">
    <property type="entry name" value="SMAD_FHA_dom_sf"/>
</dbReference>
<feature type="region of interest" description="Disordered" evidence="7">
    <location>
        <begin position="1050"/>
        <end position="1151"/>
    </location>
</feature>
<dbReference type="CDD" id="cd00059">
    <property type="entry name" value="FH_FOX"/>
    <property type="match status" value="1"/>
</dbReference>
<dbReference type="Pfam" id="PF00250">
    <property type="entry name" value="Forkhead"/>
    <property type="match status" value="1"/>
</dbReference>
<feature type="compositionally biased region" description="Low complexity" evidence="7">
    <location>
        <begin position="473"/>
        <end position="489"/>
    </location>
</feature>
<feature type="compositionally biased region" description="Pro residues" evidence="7">
    <location>
        <begin position="104"/>
        <end position="119"/>
    </location>
</feature>
<feature type="compositionally biased region" description="Basic and acidic residues" evidence="7">
    <location>
        <begin position="877"/>
        <end position="912"/>
    </location>
</feature>
<reference evidence="10 11" key="1">
    <citation type="submission" date="2017-05" db="EMBL/GenBank/DDBJ databases">
        <title>The Genome Sequence of Tsuchiyaea wingfieldii DSM 27421.</title>
        <authorList>
            <person name="Cuomo C."/>
            <person name="Passer A."/>
            <person name="Billmyre B."/>
            <person name="Heitman J."/>
        </authorList>
    </citation>
    <scope>NUCLEOTIDE SEQUENCE [LARGE SCALE GENOMIC DNA]</scope>
    <source>
        <strain evidence="10 11">DSM 27421</strain>
    </source>
</reference>
<feature type="region of interest" description="Disordered" evidence="7">
    <location>
        <begin position="877"/>
        <end position="927"/>
    </location>
</feature>